<dbReference type="InterPro" id="IPR036691">
    <property type="entry name" value="Endo/exonu/phosph_ase_sf"/>
</dbReference>
<dbReference type="OrthoDB" id="1001388at2759"/>
<keyword evidence="3" id="KW-1185">Reference proteome</keyword>
<dbReference type="Proteomes" id="UP000554482">
    <property type="component" value="Unassembled WGS sequence"/>
</dbReference>
<dbReference type="PANTHER" id="PTHR35218:SF7">
    <property type="entry name" value="ENDONUCLEASE_EXONUCLEASE_PHOSPHATASE"/>
    <property type="match status" value="1"/>
</dbReference>
<evidence type="ECO:0000256" key="1">
    <source>
        <dbReference type="SAM" id="MobiDB-lite"/>
    </source>
</evidence>
<proteinExistence type="predicted"/>
<accession>A0A7J6WD31</accession>
<dbReference type="SUPFAM" id="SSF56219">
    <property type="entry name" value="DNase I-like"/>
    <property type="match status" value="1"/>
</dbReference>
<reference evidence="2 3" key="1">
    <citation type="submission" date="2020-06" db="EMBL/GenBank/DDBJ databases">
        <title>Transcriptomic and genomic resources for Thalictrum thalictroides and T. hernandezii: Facilitating candidate gene discovery in an emerging model plant lineage.</title>
        <authorList>
            <person name="Arias T."/>
            <person name="Riano-Pachon D.M."/>
            <person name="Di Stilio V.S."/>
        </authorList>
    </citation>
    <scope>NUCLEOTIDE SEQUENCE [LARGE SCALE GENOMIC DNA]</scope>
    <source>
        <strain evidence="3">cv. WT478/WT964</strain>
        <tissue evidence="2">Leaves</tissue>
    </source>
</reference>
<protein>
    <submittedName>
        <fullName evidence="2">Uncharacterized protein</fullName>
    </submittedName>
</protein>
<dbReference type="Gene3D" id="3.60.10.10">
    <property type="entry name" value="Endonuclease/exonuclease/phosphatase"/>
    <property type="match status" value="1"/>
</dbReference>
<name>A0A7J6WD31_THATH</name>
<dbReference type="EMBL" id="JABWDY010018274">
    <property type="protein sequence ID" value="KAF5194778.1"/>
    <property type="molecule type" value="Genomic_DNA"/>
</dbReference>
<dbReference type="AlphaFoldDB" id="A0A7J6WD31"/>
<comment type="caution">
    <text evidence="2">The sequence shown here is derived from an EMBL/GenBank/DDBJ whole genome shotgun (WGS) entry which is preliminary data.</text>
</comment>
<organism evidence="2 3">
    <name type="scientific">Thalictrum thalictroides</name>
    <name type="common">Rue-anemone</name>
    <name type="synonym">Anemone thalictroides</name>
    <dbReference type="NCBI Taxonomy" id="46969"/>
    <lineage>
        <taxon>Eukaryota</taxon>
        <taxon>Viridiplantae</taxon>
        <taxon>Streptophyta</taxon>
        <taxon>Embryophyta</taxon>
        <taxon>Tracheophyta</taxon>
        <taxon>Spermatophyta</taxon>
        <taxon>Magnoliopsida</taxon>
        <taxon>Ranunculales</taxon>
        <taxon>Ranunculaceae</taxon>
        <taxon>Thalictroideae</taxon>
        <taxon>Thalictrum</taxon>
    </lineage>
</organism>
<feature type="region of interest" description="Disordered" evidence="1">
    <location>
        <begin position="72"/>
        <end position="110"/>
    </location>
</feature>
<evidence type="ECO:0000313" key="2">
    <source>
        <dbReference type="EMBL" id="KAF5194778.1"/>
    </source>
</evidence>
<dbReference type="PANTHER" id="PTHR35218">
    <property type="entry name" value="RNASE H DOMAIN-CONTAINING PROTEIN"/>
    <property type="match status" value="1"/>
</dbReference>
<evidence type="ECO:0000313" key="3">
    <source>
        <dbReference type="Proteomes" id="UP000554482"/>
    </source>
</evidence>
<gene>
    <name evidence="2" type="ORF">FRX31_015633</name>
</gene>
<sequence length="257" mass="29396">METINIDNSTRNADMEEVVPCSLKGNNFLSLVSCDEDNGNFSEQEDDNEEVVVNGETSNLATYTNEIENTKMKGKTKQTTENAKPKSPVATKAMKNKKAVVNDPHEETKVRQNNATRIMKNCSPNWFTMDNYNEDPSGRIWILWDHNFFQITKVNSSKQFIHCQVRHLPTNFVFYSTFVYASNNRTERGLLWDNLVHLSSSITTPWCVMGDFNNVMFSNERIGGQPVHPRETRDFVETMHAAGLTDLKSIGFFYTLD</sequence>